<keyword evidence="6" id="KW-0833">Ubl conjugation pathway</keyword>
<evidence type="ECO:0000256" key="1">
    <source>
        <dbReference type="ARBA" id="ARBA00000900"/>
    </source>
</evidence>
<organism evidence="11 12">
    <name type="scientific">Rhizopus microsporus ATCC 52813</name>
    <dbReference type="NCBI Taxonomy" id="1340429"/>
    <lineage>
        <taxon>Eukaryota</taxon>
        <taxon>Fungi</taxon>
        <taxon>Fungi incertae sedis</taxon>
        <taxon>Mucoromycota</taxon>
        <taxon>Mucoromycotina</taxon>
        <taxon>Mucoromycetes</taxon>
        <taxon>Mucorales</taxon>
        <taxon>Mucorineae</taxon>
        <taxon>Rhizopodaceae</taxon>
        <taxon>Rhizopus</taxon>
    </lineage>
</organism>
<dbReference type="GO" id="GO:0008270">
    <property type="term" value="F:zinc ion binding"/>
    <property type="evidence" value="ECO:0007669"/>
    <property type="project" value="UniProtKB-KW"/>
</dbReference>
<keyword evidence="5 8" id="KW-0863">Zinc-finger</keyword>
<dbReference type="GO" id="GO:0016567">
    <property type="term" value="P:protein ubiquitination"/>
    <property type="evidence" value="ECO:0007669"/>
    <property type="project" value="UniProtKB-ARBA"/>
</dbReference>
<gene>
    <name evidence="11" type="ORF">RHIMIDRAFT_242417</name>
</gene>
<dbReference type="Pfam" id="PF13639">
    <property type="entry name" value="zf-RING_2"/>
    <property type="match status" value="1"/>
</dbReference>
<dbReference type="GO" id="GO:0005634">
    <property type="term" value="C:nucleus"/>
    <property type="evidence" value="ECO:0007669"/>
    <property type="project" value="TreeGrafter"/>
</dbReference>
<evidence type="ECO:0000259" key="10">
    <source>
        <dbReference type="PROSITE" id="PS50089"/>
    </source>
</evidence>
<feature type="compositionally biased region" description="Low complexity" evidence="9">
    <location>
        <begin position="140"/>
        <end position="173"/>
    </location>
</feature>
<feature type="compositionally biased region" description="Basic and acidic residues" evidence="9">
    <location>
        <begin position="48"/>
        <end position="61"/>
    </location>
</feature>
<dbReference type="Pfam" id="PF14369">
    <property type="entry name" value="Zn_ribbon_19"/>
    <property type="match status" value="1"/>
</dbReference>
<dbReference type="SMART" id="SM00184">
    <property type="entry name" value="RING"/>
    <property type="match status" value="1"/>
</dbReference>
<dbReference type="InterPro" id="IPR013083">
    <property type="entry name" value="Znf_RING/FYVE/PHD"/>
</dbReference>
<evidence type="ECO:0000313" key="12">
    <source>
        <dbReference type="Proteomes" id="UP000242254"/>
    </source>
</evidence>
<dbReference type="CDD" id="cd16667">
    <property type="entry name" value="RING-H2_RNF126-like"/>
    <property type="match status" value="1"/>
</dbReference>
<feature type="compositionally biased region" description="Basic and acidic residues" evidence="9">
    <location>
        <begin position="374"/>
        <end position="394"/>
    </location>
</feature>
<dbReference type="PROSITE" id="PS50089">
    <property type="entry name" value="ZF_RING_2"/>
    <property type="match status" value="1"/>
</dbReference>
<evidence type="ECO:0000256" key="2">
    <source>
        <dbReference type="ARBA" id="ARBA00012483"/>
    </source>
</evidence>
<dbReference type="STRING" id="1340429.A0A2G4SFQ6"/>
<dbReference type="Gene3D" id="3.30.40.10">
    <property type="entry name" value="Zinc/RING finger domain, C3HC4 (zinc finger)"/>
    <property type="match status" value="1"/>
</dbReference>
<dbReference type="Proteomes" id="UP000242254">
    <property type="component" value="Unassembled WGS sequence"/>
</dbReference>
<evidence type="ECO:0000256" key="5">
    <source>
        <dbReference type="ARBA" id="ARBA00022771"/>
    </source>
</evidence>
<dbReference type="PANTHER" id="PTHR45931:SF16">
    <property type="entry name" value="RING_U-BOX SUPERFAMILY PROTEIN"/>
    <property type="match status" value="1"/>
</dbReference>
<protein>
    <recommendedName>
        <fullName evidence="2">RING-type E3 ubiquitin transferase</fullName>
        <ecNumber evidence="2">2.3.2.27</ecNumber>
    </recommendedName>
</protein>
<evidence type="ECO:0000256" key="9">
    <source>
        <dbReference type="SAM" id="MobiDB-lite"/>
    </source>
</evidence>
<accession>A0A2G4SFQ6</accession>
<dbReference type="PANTHER" id="PTHR45931">
    <property type="entry name" value="SI:CH211-59O9.10"/>
    <property type="match status" value="1"/>
</dbReference>
<feature type="region of interest" description="Disordered" evidence="9">
    <location>
        <begin position="140"/>
        <end position="226"/>
    </location>
</feature>
<evidence type="ECO:0000256" key="3">
    <source>
        <dbReference type="ARBA" id="ARBA00022679"/>
    </source>
</evidence>
<keyword evidence="4" id="KW-0479">Metal-binding</keyword>
<feature type="region of interest" description="Disordered" evidence="9">
    <location>
        <begin position="354"/>
        <end position="394"/>
    </location>
</feature>
<dbReference type="EMBL" id="KZ303873">
    <property type="protein sequence ID" value="PHZ07603.1"/>
    <property type="molecule type" value="Genomic_DNA"/>
</dbReference>
<dbReference type="RefSeq" id="XP_023461311.1">
    <property type="nucleotide sequence ID" value="XM_023609776.1"/>
</dbReference>
<evidence type="ECO:0000256" key="7">
    <source>
        <dbReference type="ARBA" id="ARBA00022833"/>
    </source>
</evidence>
<reference evidence="11 12" key="1">
    <citation type="journal article" date="2016" name="Proc. Natl. Acad. Sci. U.S.A.">
        <title>Lipid metabolic changes in an early divergent fungus govern the establishment of a mutualistic symbiosis with endobacteria.</title>
        <authorList>
            <person name="Lastovetsky O.A."/>
            <person name="Gaspar M.L."/>
            <person name="Mondo S.J."/>
            <person name="LaButti K.M."/>
            <person name="Sandor L."/>
            <person name="Grigoriev I.V."/>
            <person name="Henry S.A."/>
            <person name="Pawlowska T.E."/>
        </authorList>
    </citation>
    <scope>NUCLEOTIDE SEQUENCE [LARGE SCALE GENOMIC DNA]</scope>
    <source>
        <strain evidence="11 12">ATCC 52813</strain>
    </source>
</reference>
<dbReference type="InterPro" id="IPR039525">
    <property type="entry name" value="RNF126-like_zinc-ribbon"/>
</dbReference>
<dbReference type="InterPro" id="IPR001841">
    <property type="entry name" value="Znf_RING"/>
</dbReference>
<dbReference type="EC" id="2.3.2.27" evidence="2"/>
<keyword evidence="3" id="KW-0808">Transferase</keyword>
<dbReference type="GO" id="GO:0006511">
    <property type="term" value="P:ubiquitin-dependent protein catabolic process"/>
    <property type="evidence" value="ECO:0007669"/>
    <property type="project" value="TreeGrafter"/>
</dbReference>
<name>A0A2G4SFQ6_RHIZD</name>
<feature type="compositionally biased region" description="Low complexity" evidence="9">
    <location>
        <begin position="200"/>
        <end position="223"/>
    </location>
</feature>
<keyword evidence="7" id="KW-0862">Zinc</keyword>
<sequence length="394" mass="43925">MSTEARQPTRYWCHICNTEVPIYMAPDPTCQQCNEQFIEELQADDDPREFLSGDNHQHNDESDAGNTSTRTFRRQIFLPDGGSAQLFSISHGNRGEVGDDIYQFFTPRNEASNEQQEQPEPSINNIVQALLANLMNQAHTESNNTNNNNNNNENSQESTTDNPQTATGNNESGSGSGSRPIVFYGNMVNGSIRFQPFSPNNSNNQEQQQQSQQGDEQNNNNNDTRGNVASSILQFITAMTGGALGEEIVGNPNDYVFSRTAFDNIITQLMEQAGGGSAPPPAPEQVIETLPKRGLTEKEKSQEADCAVCKDAFEATEQVIQLPCEHIFHDDCIKPWLKLNSTCPVCRHSVLPDQQEHSQQSDLNNREQGQQGNNEERLREQQHSSQHPDDIDLD</sequence>
<evidence type="ECO:0000313" key="11">
    <source>
        <dbReference type="EMBL" id="PHZ07603.1"/>
    </source>
</evidence>
<feature type="region of interest" description="Disordered" evidence="9">
    <location>
        <begin position="47"/>
        <end position="69"/>
    </location>
</feature>
<comment type="catalytic activity">
    <reaction evidence="1">
        <text>S-ubiquitinyl-[E2 ubiquitin-conjugating enzyme]-L-cysteine + [acceptor protein]-L-lysine = [E2 ubiquitin-conjugating enzyme]-L-cysteine + N(6)-ubiquitinyl-[acceptor protein]-L-lysine.</text>
        <dbReference type="EC" id="2.3.2.27"/>
    </reaction>
</comment>
<evidence type="ECO:0000256" key="6">
    <source>
        <dbReference type="ARBA" id="ARBA00022786"/>
    </source>
</evidence>
<evidence type="ECO:0000256" key="8">
    <source>
        <dbReference type="PROSITE-ProRule" id="PRU00175"/>
    </source>
</evidence>
<feature type="domain" description="RING-type" evidence="10">
    <location>
        <begin position="306"/>
        <end position="347"/>
    </location>
</feature>
<evidence type="ECO:0000256" key="4">
    <source>
        <dbReference type="ARBA" id="ARBA00022723"/>
    </source>
</evidence>
<dbReference type="FunFam" id="3.30.40.10:FF:000127">
    <property type="entry name" value="E3 ubiquitin-protein ligase RNF181"/>
    <property type="match status" value="1"/>
</dbReference>
<keyword evidence="12" id="KW-1185">Reference proteome</keyword>
<proteinExistence type="predicted"/>
<dbReference type="InterPro" id="IPR051834">
    <property type="entry name" value="RING_finger_E3_ligase"/>
</dbReference>
<dbReference type="GO" id="GO:0061630">
    <property type="term" value="F:ubiquitin protein ligase activity"/>
    <property type="evidence" value="ECO:0007669"/>
    <property type="project" value="UniProtKB-EC"/>
</dbReference>
<dbReference type="SUPFAM" id="SSF57850">
    <property type="entry name" value="RING/U-box"/>
    <property type="match status" value="1"/>
</dbReference>
<dbReference type="GeneID" id="35440766"/>
<dbReference type="AlphaFoldDB" id="A0A2G4SFQ6"/>